<dbReference type="EMBL" id="CP102381">
    <property type="protein sequence ID" value="WEJ63555.1"/>
    <property type="molecule type" value="Genomic_DNA"/>
</dbReference>
<comment type="pathway">
    <text evidence="2 13">Glycolipid biosynthesis; lipid IV(A) biosynthesis; lipid IV(A) from (3R)-3-hydroxytetradecanoyl-[acyl-carrier-protein] and UDP-N-acetyl-alpha-D-glucosamine: step 6/6.</text>
</comment>
<keyword evidence="7 13" id="KW-0808">Transferase</keyword>
<evidence type="ECO:0000256" key="10">
    <source>
        <dbReference type="ARBA" id="ARBA00022840"/>
    </source>
</evidence>
<dbReference type="InterPro" id="IPR003758">
    <property type="entry name" value="LpxK"/>
</dbReference>
<dbReference type="SUPFAM" id="SSF52540">
    <property type="entry name" value="P-loop containing nucleoside triphosphate hydrolases"/>
    <property type="match status" value="1"/>
</dbReference>
<dbReference type="EC" id="2.7.1.130" evidence="3 13"/>
<reference evidence="14 15" key="1">
    <citation type="submission" date="2022-06" db="EMBL/GenBank/DDBJ databases">
        <title>Thiomicrohabdus sp. nov, an obligately chemolithoautotrophic, sulfur-oxidizing bacterium isolated from beach of Guanyin Mountain. Amoy.</title>
        <authorList>
            <person name="Zhu H."/>
        </authorList>
    </citation>
    <scope>NUCLEOTIDE SEQUENCE [LARGE SCALE GENOMIC DNA]</scope>
    <source>
        <strain evidence="14 15">XGS-01</strain>
    </source>
</reference>
<evidence type="ECO:0000256" key="3">
    <source>
        <dbReference type="ARBA" id="ARBA00012071"/>
    </source>
</evidence>
<evidence type="ECO:0000313" key="15">
    <source>
        <dbReference type="Proteomes" id="UP001222275"/>
    </source>
</evidence>
<evidence type="ECO:0000256" key="8">
    <source>
        <dbReference type="ARBA" id="ARBA00022741"/>
    </source>
</evidence>
<evidence type="ECO:0000256" key="11">
    <source>
        <dbReference type="ARBA" id="ARBA00023098"/>
    </source>
</evidence>
<dbReference type="RefSeq" id="WP_275595812.1">
    <property type="nucleotide sequence ID" value="NZ_CP102381.1"/>
</dbReference>
<evidence type="ECO:0000256" key="4">
    <source>
        <dbReference type="ARBA" id="ARBA00016436"/>
    </source>
</evidence>
<feature type="binding site" evidence="13">
    <location>
        <begin position="39"/>
        <end position="46"/>
    </location>
    <ligand>
        <name>ATP</name>
        <dbReference type="ChEBI" id="CHEBI:30616"/>
    </ligand>
</feature>
<keyword evidence="6 13" id="KW-0441">Lipid A biosynthesis</keyword>
<evidence type="ECO:0000256" key="9">
    <source>
        <dbReference type="ARBA" id="ARBA00022777"/>
    </source>
</evidence>
<dbReference type="Pfam" id="PF02606">
    <property type="entry name" value="LpxK"/>
    <property type="match status" value="1"/>
</dbReference>
<dbReference type="PANTHER" id="PTHR42724:SF1">
    <property type="entry name" value="TETRAACYLDISACCHARIDE 4'-KINASE, MITOCHONDRIAL-RELATED"/>
    <property type="match status" value="1"/>
</dbReference>
<keyword evidence="15" id="KW-1185">Reference proteome</keyword>
<keyword evidence="5 13" id="KW-0444">Lipid biosynthesis</keyword>
<evidence type="ECO:0000256" key="7">
    <source>
        <dbReference type="ARBA" id="ARBA00022679"/>
    </source>
</evidence>
<comment type="similarity">
    <text evidence="13">Belongs to the LpxK family.</text>
</comment>
<keyword evidence="8 13" id="KW-0547">Nucleotide-binding</keyword>
<evidence type="ECO:0000256" key="1">
    <source>
        <dbReference type="ARBA" id="ARBA00002274"/>
    </source>
</evidence>
<dbReference type="HAMAP" id="MF_00409">
    <property type="entry name" value="LpxK"/>
    <property type="match status" value="1"/>
</dbReference>
<organism evidence="14 15">
    <name type="scientific">Thiomicrorhabdus lithotrophica</name>
    <dbReference type="NCBI Taxonomy" id="2949997"/>
    <lineage>
        <taxon>Bacteria</taxon>
        <taxon>Pseudomonadati</taxon>
        <taxon>Pseudomonadota</taxon>
        <taxon>Gammaproteobacteria</taxon>
        <taxon>Thiotrichales</taxon>
        <taxon>Piscirickettsiaceae</taxon>
        <taxon>Thiomicrorhabdus</taxon>
    </lineage>
</organism>
<comment type="function">
    <text evidence="1 13">Transfers the gamma-phosphate of ATP to the 4'-position of a tetraacyldisaccharide 1-phosphate intermediate (termed DS-1-P) to form tetraacyldisaccharide 1,4'-bis-phosphate (lipid IVA).</text>
</comment>
<keyword evidence="11 13" id="KW-0443">Lipid metabolism</keyword>
<evidence type="ECO:0000313" key="14">
    <source>
        <dbReference type="EMBL" id="WEJ63555.1"/>
    </source>
</evidence>
<dbReference type="NCBIfam" id="TIGR00682">
    <property type="entry name" value="lpxK"/>
    <property type="match status" value="1"/>
</dbReference>
<dbReference type="Proteomes" id="UP001222275">
    <property type="component" value="Chromosome"/>
</dbReference>
<evidence type="ECO:0000256" key="5">
    <source>
        <dbReference type="ARBA" id="ARBA00022516"/>
    </source>
</evidence>
<accession>A0ABY8CFU0</accession>
<dbReference type="InterPro" id="IPR027417">
    <property type="entry name" value="P-loop_NTPase"/>
</dbReference>
<evidence type="ECO:0000256" key="6">
    <source>
        <dbReference type="ARBA" id="ARBA00022556"/>
    </source>
</evidence>
<gene>
    <name evidence="13 14" type="primary">lpxK</name>
    <name evidence="14" type="ORF">NR989_04690</name>
</gene>
<evidence type="ECO:0000256" key="13">
    <source>
        <dbReference type="HAMAP-Rule" id="MF_00409"/>
    </source>
</evidence>
<keyword evidence="10 13" id="KW-0067">ATP-binding</keyword>
<dbReference type="PANTHER" id="PTHR42724">
    <property type="entry name" value="TETRAACYLDISACCHARIDE 4'-KINASE"/>
    <property type="match status" value="1"/>
</dbReference>
<evidence type="ECO:0000256" key="2">
    <source>
        <dbReference type="ARBA" id="ARBA00004870"/>
    </source>
</evidence>
<dbReference type="GO" id="GO:0009029">
    <property type="term" value="F:lipid-A 4'-kinase activity"/>
    <property type="evidence" value="ECO:0007669"/>
    <property type="project" value="UniProtKB-EC"/>
</dbReference>
<keyword evidence="9 13" id="KW-0418">Kinase</keyword>
<protein>
    <recommendedName>
        <fullName evidence="4 13">Tetraacyldisaccharide 4'-kinase</fullName>
        <ecNumber evidence="3 13">2.7.1.130</ecNumber>
    </recommendedName>
    <alternativeName>
        <fullName evidence="12 13">Lipid A 4'-kinase</fullName>
    </alternativeName>
</protein>
<name>A0ABY8CFU0_9GAMM</name>
<comment type="catalytic activity">
    <reaction evidence="13">
        <text>a lipid A disaccharide + ATP = a lipid IVA + ADP + H(+)</text>
        <dbReference type="Rhea" id="RHEA:67840"/>
        <dbReference type="ChEBI" id="CHEBI:15378"/>
        <dbReference type="ChEBI" id="CHEBI:30616"/>
        <dbReference type="ChEBI" id="CHEBI:176343"/>
        <dbReference type="ChEBI" id="CHEBI:176425"/>
        <dbReference type="ChEBI" id="CHEBI:456216"/>
        <dbReference type="EC" id="2.7.1.130"/>
    </reaction>
</comment>
<proteinExistence type="inferred from homology"/>
<sequence>MLPLSKLVCWEASRRLNKFHLSPPHNQTKAKVIVVGNVVVGGTGKTPFIIWLAKQLQAKGLRVGIISRGYGATNKKWPYWVTSNSNSVDCGDEPLMLFKQTGCPVAVSPKRVQALELLNKKSQCDVVISDDGLQHYALARDIEIVLIDAKRQFGNGLCLPSGPLREPVTRLTRVDFTVWNDLQDSEEIPQLSIAQSNPSKMQLKPACFRLVGWPEITLSIEGFLETYPKESVLAMAGIGNPARFFETLESIGLKVDGSAFDDHYAYQKSDIEKVLKRSSKTIDEKPLIMTEKDAVKCTQFAESEKHWWYLEVSAACDENIIKDIMQRCK</sequence>
<evidence type="ECO:0000256" key="12">
    <source>
        <dbReference type="ARBA" id="ARBA00029757"/>
    </source>
</evidence>